<dbReference type="Pfam" id="PF03551">
    <property type="entry name" value="PadR"/>
    <property type="match status" value="1"/>
</dbReference>
<dbReference type="PANTHER" id="PTHR33169">
    <property type="entry name" value="PADR-FAMILY TRANSCRIPTIONAL REGULATOR"/>
    <property type="match status" value="1"/>
</dbReference>
<sequence>MTQRTFLGEFEEIVLLAVARLETSAYGVSIWQTVEEHAQRGVSVGSIYATLERLEQKGFISSRQGEATPERGGRAKRYFQIEATGEQALNEAQAIRQRLSAGAPAHSSAIANGVSIMGGRS</sequence>
<dbReference type="InterPro" id="IPR036388">
    <property type="entry name" value="WH-like_DNA-bd_sf"/>
</dbReference>
<name>A0A9N7L256_9BACT</name>
<dbReference type="AlphaFoldDB" id="A0A9N7L256"/>
<organism evidence="2 3">
    <name type="scientific">Capsulimonas corticalis</name>
    <dbReference type="NCBI Taxonomy" id="2219043"/>
    <lineage>
        <taxon>Bacteria</taxon>
        <taxon>Bacillati</taxon>
        <taxon>Armatimonadota</taxon>
        <taxon>Armatimonadia</taxon>
        <taxon>Capsulimonadales</taxon>
        <taxon>Capsulimonadaceae</taxon>
        <taxon>Capsulimonas</taxon>
    </lineage>
</organism>
<dbReference type="SUPFAM" id="SSF46785">
    <property type="entry name" value="Winged helix' DNA-binding domain"/>
    <property type="match status" value="1"/>
</dbReference>
<dbReference type="InterPro" id="IPR036390">
    <property type="entry name" value="WH_DNA-bd_sf"/>
</dbReference>
<keyword evidence="3" id="KW-1185">Reference proteome</keyword>
<evidence type="ECO:0000259" key="1">
    <source>
        <dbReference type="Pfam" id="PF03551"/>
    </source>
</evidence>
<protein>
    <recommendedName>
        <fullName evidence="1">Transcription regulator PadR N-terminal domain-containing protein</fullName>
    </recommendedName>
</protein>
<dbReference type="Proteomes" id="UP000287394">
    <property type="component" value="Chromosome"/>
</dbReference>
<reference evidence="2 3" key="1">
    <citation type="journal article" date="2019" name="Int. J. Syst. Evol. Microbiol.">
        <title>Capsulimonas corticalis gen. nov., sp. nov., an aerobic capsulated bacterium, of a novel bacterial order, Capsulimonadales ord. nov., of the class Armatimonadia of the phylum Armatimonadetes.</title>
        <authorList>
            <person name="Li J."/>
            <person name="Kudo C."/>
            <person name="Tonouchi A."/>
        </authorList>
    </citation>
    <scope>NUCLEOTIDE SEQUENCE [LARGE SCALE GENOMIC DNA]</scope>
    <source>
        <strain evidence="2 3">AX-7</strain>
    </source>
</reference>
<feature type="domain" description="Transcription regulator PadR N-terminal" evidence="1">
    <location>
        <begin position="16"/>
        <end position="90"/>
    </location>
</feature>
<evidence type="ECO:0000313" key="3">
    <source>
        <dbReference type="Proteomes" id="UP000287394"/>
    </source>
</evidence>
<dbReference type="Gene3D" id="1.10.10.10">
    <property type="entry name" value="Winged helix-like DNA-binding domain superfamily/Winged helix DNA-binding domain"/>
    <property type="match status" value="1"/>
</dbReference>
<dbReference type="KEGG" id="ccot:CCAX7_14890"/>
<gene>
    <name evidence="2" type="ORF">CCAX7_14890</name>
</gene>
<dbReference type="RefSeq" id="WP_119322729.1">
    <property type="nucleotide sequence ID" value="NZ_AP025739.1"/>
</dbReference>
<accession>A0A9N7L256</accession>
<dbReference type="PANTHER" id="PTHR33169:SF14">
    <property type="entry name" value="TRANSCRIPTIONAL REGULATOR RV3488"/>
    <property type="match status" value="1"/>
</dbReference>
<evidence type="ECO:0000313" key="2">
    <source>
        <dbReference type="EMBL" id="BDI29438.1"/>
    </source>
</evidence>
<dbReference type="EMBL" id="AP025739">
    <property type="protein sequence ID" value="BDI29438.1"/>
    <property type="molecule type" value="Genomic_DNA"/>
</dbReference>
<dbReference type="InterPro" id="IPR005149">
    <property type="entry name" value="Tscrpt_reg_PadR_N"/>
</dbReference>
<proteinExistence type="predicted"/>
<dbReference type="OrthoDB" id="982587at2"/>
<dbReference type="InterPro" id="IPR052509">
    <property type="entry name" value="Metal_resp_DNA-bind_regulator"/>
</dbReference>